<reference evidence="4 6" key="3">
    <citation type="submission" date="2016-06" db="EMBL/GenBank/DDBJ databases">
        <authorList>
            <consortium name="Pathogen Informatics"/>
        </authorList>
    </citation>
    <scope>NUCLEOTIDE SEQUENCE [LARGE SCALE GENOMIC DNA]</scope>
</reference>
<reference evidence="3" key="1">
    <citation type="submission" date="2016-05" db="EMBL/GenBank/DDBJ databases">
        <authorList>
            <person name="Lavstsen T."/>
            <person name="Jespersen J.S."/>
        </authorList>
    </citation>
    <scope>NUCLEOTIDE SEQUENCE [LARGE SCALE GENOMIC DNA]</scope>
</reference>
<dbReference type="OMA" id="FIANWFF"/>
<dbReference type="VEuPathDB" id="PlasmoDB:PmUG01_11043000"/>
<evidence type="ECO:0000313" key="6">
    <source>
        <dbReference type="Proteomes" id="UP000219813"/>
    </source>
</evidence>
<dbReference type="RefSeq" id="XP_028862615.1">
    <property type="nucleotide sequence ID" value="XM_029006091.1"/>
</dbReference>
<feature type="compositionally biased region" description="Basic and acidic residues" evidence="2">
    <location>
        <begin position="54"/>
        <end position="70"/>
    </location>
</feature>
<proteinExistence type="predicted"/>
<evidence type="ECO:0000256" key="2">
    <source>
        <dbReference type="SAM" id="MobiDB-lite"/>
    </source>
</evidence>
<feature type="region of interest" description="Disordered" evidence="2">
    <location>
        <begin position="49"/>
        <end position="70"/>
    </location>
</feature>
<reference evidence="5" key="2">
    <citation type="submission" date="2016-05" db="EMBL/GenBank/DDBJ databases">
        <authorList>
            <person name="Naeem Raeece"/>
        </authorList>
    </citation>
    <scope>NUCLEOTIDE SEQUENCE [LARGE SCALE GENOMIC DNA]</scope>
</reference>
<name>A0A1A8WZ15_PLAMA</name>
<dbReference type="OrthoDB" id="376917at2759"/>
<keyword evidence="6" id="KW-1185">Reference proteome</keyword>
<evidence type="ECO:0000313" key="4">
    <source>
        <dbReference type="EMBL" id="SCO93177.1"/>
    </source>
</evidence>
<dbReference type="AlphaFoldDB" id="A0A1A8WZ15"/>
<evidence type="ECO:0000313" key="5">
    <source>
        <dbReference type="Proteomes" id="UP000078597"/>
    </source>
</evidence>
<dbReference type="Proteomes" id="UP000219813">
    <property type="component" value="Chromosome 11"/>
</dbReference>
<gene>
    <name evidence="4" type="primary">PmUG01_11043000</name>
    <name evidence="3" type="ORF">PMALA_059200</name>
    <name evidence="4" type="ORF">PMUG01_11043000</name>
</gene>
<feature type="coiled-coil region" evidence="1">
    <location>
        <begin position="150"/>
        <end position="184"/>
    </location>
</feature>
<dbReference type="KEGG" id="pmal:PMUG01_11043000"/>
<dbReference type="EMBL" id="FLQW01004618">
    <property type="protein sequence ID" value="SBS97136.1"/>
    <property type="molecule type" value="Genomic_DNA"/>
</dbReference>
<accession>A0A1A8WZ15</accession>
<evidence type="ECO:0000313" key="3">
    <source>
        <dbReference type="EMBL" id="SBS97136.1"/>
    </source>
</evidence>
<dbReference type="Proteomes" id="UP000078597">
    <property type="component" value="Unassembled WGS sequence"/>
</dbReference>
<sequence>MSKAKIDDFFENFLNLPSTSNSTDNSDDTIGSDTSVKTSHLLYDKDLESDEKENETHFSPERYDKEKGKEMSHSDIELGVRRKFLKSILKDKEKQNIYEFRKYLSESNVFFTFVHIFIELINNKEKIENPYEYIINYFQLNKSDNNDVNKKDLIKENLFYKKRNEELANKISEVHVEIMDVKKKYCCNDIANFFFKNEFEKFSACEIFSKIKKNDKNDENDENANTDISSFFFTKDTFCLFLNFLNHSTRTELHDLLMQKTSTQEYSLLWNKLLKGLEDFVKYYLSFDKFTDDAFHPT</sequence>
<dbReference type="EMBL" id="LT594632">
    <property type="protein sequence ID" value="SCO93177.1"/>
    <property type="molecule type" value="Genomic_DNA"/>
</dbReference>
<dbReference type="GeneID" id="39869892"/>
<evidence type="ECO:0000256" key="1">
    <source>
        <dbReference type="SAM" id="Coils"/>
    </source>
</evidence>
<keyword evidence="1" id="KW-0175">Coiled coil</keyword>
<organism evidence="3 5">
    <name type="scientific">Plasmodium malariae</name>
    <dbReference type="NCBI Taxonomy" id="5858"/>
    <lineage>
        <taxon>Eukaryota</taxon>
        <taxon>Sar</taxon>
        <taxon>Alveolata</taxon>
        <taxon>Apicomplexa</taxon>
        <taxon>Aconoidasida</taxon>
        <taxon>Haemosporida</taxon>
        <taxon>Plasmodiidae</taxon>
        <taxon>Plasmodium</taxon>
        <taxon>Plasmodium (Plasmodium)</taxon>
    </lineage>
</organism>
<protein>
    <submittedName>
        <fullName evidence="3">Uncharacterized protein</fullName>
    </submittedName>
</protein>